<feature type="transmembrane region" description="Helical" evidence="5">
    <location>
        <begin position="463"/>
        <end position="486"/>
    </location>
</feature>
<dbReference type="GO" id="GO:0005774">
    <property type="term" value="C:vacuolar membrane"/>
    <property type="evidence" value="ECO:0007669"/>
    <property type="project" value="TreeGrafter"/>
</dbReference>
<proteinExistence type="predicted"/>
<feature type="transmembrane region" description="Helical" evidence="5">
    <location>
        <begin position="247"/>
        <end position="264"/>
    </location>
</feature>
<dbReference type="InterPro" id="IPR013057">
    <property type="entry name" value="AA_transpt_TM"/>
</dbReference>
<feature type="domain" description="Amino acid transporter transmembrane" evidence="6">
    <location>
        <begin position="403"/>
        <end position="590"/>
    </location>
</feature>
<feature type="transmembrane region" description="Helical" evidence="5">
    <location>
        <begin position="568"/>
        <end position="590"/>
    </location>
</feature>
<evidence type="ECO:0000256" key="5">
    <source>
        <dbReference type="SAM" id="Phobius"/>
    </source>
</evidence>
<feature type="transmembrane region" description="Helical" evidence="5">
    <location>
        <begin position="421"/>
        <end position="443"/>
    </location>
</feature>
<dbReference type="Pfam" id="PF01490">
    <property type="entry name" value="Aa_trans"/>
    <property type="match status" value="2"/>
</dbReference>
<evidence type="ECO:0000313" key="7">
    <source>
        <dbReference type="EMBL" id="CAD7428805.1"/>
    </source>
</evidence>
<evidence type="ECO:0000256" key="2">
    <source>
        <dbReference type="ARBA" id="ARBA00022692"/>
    </source>
</evidence>
<organism evidence="7">
    <name type="scientific">Timema monikensis</name>
    <dbReference type="NCBI Taxonomy" id="170555"/>
    <lineage>
        <taxon>Eukaryota</taxon>
        <taxon>Metazoa</taxon>
        <taxon>Ecdysozoa</taxon>
        <taxon>Arthropoda</taxon>
        <taxon>Hexapoda</taxon>
        <taxon>Insecta</taxon>
        <taxon>Pterygota</taxon>
        <taxon>Neoptera</taxon>
        <taxon>Polyneoptera</taxon>
        <taxon>Phasmatodea</taxon>
        <taxon>Timematodea</taxon>
        <taxon>Timematoidea</taxon>
        <taxon>Timematidae</taxon>
        <taxon>Timema</taxon>
    </lineage>
</organism>
<dbReference type="PANTHER" id="PTHR22950:SF460">
    <property type="entry name" value="PROTON-COUPLED AMINO ACID TRANSPORTER 4-LIKE PROTEIN"/>
    <property type="match status" value="1"/>
</dbReference>
<evidence type="ECO:0000259" key="6">
    <source>
        <dbReference type="Pfam" id="PF01490"/>
    </source>
</evidence>
<feature type="transmembrane region" description="Helical" evidence="5">
    <location>
        <begin position="218"/>
        <end position="235"/>
    </location>
</feature>
<comment type="subcellular location">
    <subcellularLocation>
        <location evidence="1">Membrane</location>
        <topology evidence="1">Multi-pass membrane protein</topology>
    </subcellularLocation>
</comment>
<feature type="transmembrane region" description="Helical" evidence="5">
    <location>
        <begin position="284"/>
        <end position="305"/>
    </location>
</feature>
<name>A0A7R9E7D0_9NEOP</name>
<keyword evidence="3 5" id="KW-1133">Transmembrane helix</keyword>
<dbReference type="GO" id="GO:0015179">
    <property type="term" value="F:L-amino acid transmembrane transporter activity"/>
    <property type="evidence" value="ECO:0007669"/>
    <property type="project" value="TreeGrafter"/>
</dbReference>
<accession>A0A7R9E7D0</accession>
<sequence>MLQTDRGRELRQKRRTSLVYTAQGAVTWRQISTSSVRPIIAEYDPKKRGVRTELADLVLTKYKCETNGVPVTVLVGSTTPLVEKLAPEDEEMGYNPFEHRKLSHPTSDMDTLIHLLKGSLGSGILAMPLAFYNSGLLFGVLATFVIGFICTYCVHVLIAEAAFLAGPPAVQRLSGVASATINWFLGIDLLGCCCVYIVFVAKNLKQVVDFYTDDHWDLRIYMVLMMPVLIAINMVRNLKYLAPLSMIANLLIATGLAITFYYIFSDMPALETRPNFSTWHQLPLFFGTAIFALEGIGVTRMEILWETLGRMKKKSYSVQVEHFKLVLYQPERMLVIAFRINQNGMFWPNLSTDFLFYLPVLKWGTCLLLPASLEVWDICLLLPAGLEVGDICHINQNISAPQVMPLENNMKTPTHFVGCPGVLNIGMFVVVTLYTSVGFFGYLKYGDETKGSITLNLPTEEVLAQSVKVMIAVAIFFTYALQFYVPMEIIWKAVNHRFGAHKLTAEYIIRVVLVIATVGIAAAIPNLGPFISLVGAVCLSTLGIMFPAIIELVTFWEDPGLGRFNWVLWKNLAIILFGVLGFVTGTYSSIDEIVREFGTNIE</sequence>
<keyword evidence="2 5" id="KW-0812">Transmembrane</keyword>
<evidence type="ECO:0000256" key="3">
    <source>
        <dbReference type="ARBA" id="ARBA00022989"/>
    </source>
</evidence>
<dbReference type="EMBL" id="OB793869">
    <property type="protein sequence ID" value="CAD7428805.1"/>
    <property type="molecule type" value="Genomic_DNA"/>
</dbReference>
<feature type="transmembrane region" description="Helical" evidence="5">
    <location>
        <begin position="507"/>
        <end position="524"/>
    </location>
</feature>
<feature type="transmembrane region" description="Helical" evidence="5">
    <location>
        <begin position="176"/>
        <end position="198"/>
    </location>
</feature>
<evidence type="ECO:0000256" key="4">
    <source>
        <dbReference type="ARBA" id="ARBA00023136"/>
    </source>
</evidence>
<dbReference type="AlphaFoldDB" id="A0A7R9E7D0"/>
<feature type="domain" description="Amino acid transporter transmembrane" evidence="6">
    <location>
        <begin position="105"/>
        <end position="299"/>
    </location>
</feature>
<evidence type="ECO:0000256" key="1">
    <source>
        <dbReference type="ARBA" id="ARBA00004141"/>
    </source>
</evidence>
<protein>
    <recommendedName>
        <fullName evidence="6">Amino acid transporter transmembrane domain-containing protein</fullName>
    </recommendedName>
</protein>
<feature type="transmembrane region" description="Helical" evidence="5">
    <location>
        <begin position="137"/>
        <end position="164"/>
    </location>
</feature>
<dbReference type="PANTHER" id="PTHR22950">
    <property type="entry name" value="AMINO ACID TRANSPORTER"/>
    <property type="match status" value="1"/>
</dbReference>
<feature type="transmembrane region" description="Helical" evidence="5">
    <location>
        <begin position="530"/>
        <end position="556"/>
    </location>
</feature>
<keyword evidence="4 5" id="KW-0472">Membrane</keyword>
<gene>
    <name evidence="7" type="ORF">TMSB3V08_LOCUS5596</name>
</gene>
<reference evidence="7" key="1">
    <citation type="submission" date="2020-11" db="EMBL/GenBank/DDBJ databases">
        <authorList>
            <person name="Tran Van P."/>
        </authorList>
    </citation>
    <scope>NUCLEOTIDE SEQUENCE</scope>
</reference>